<feature type="non-terminal residue" evidence="1">
    <location>
        <position position="42"/>
    </location>
</feature>
<dbReference type="EMBL" id="BARV01024465">
    <property type="protein sequence ID" value="GAI46472.1"/>
    <property type="molecule type" value="Genomic_DNA"/>
</dbReference>
<evidence type="ECO:0000313" key="1">
    <source>
        <dbReference type="EMBL" id="GAI46472.1"/>
    </source>
</evidence>
<gene>
    <name evidence="1" type="ORF">S06H3_39931</name>
</gene>
<sequence length="42" mass="5111">MEKYIKRVKLTSSYKDAGKRLELNKQKSYLYLPQISRIFFLI</sequence>
<proteinExistence type="predicted"/>
<reference evidence="1" key="1">
    <citation type="journal article" date="2014" name="Front. Microbiol.">
        <title>High frequency of phylogenetically diverse reductive dehalogenase-homologous genes in deep subseafloor sedimentary metagenomes.</title>
        <authorList>
            <person name="Kawai M."/>
            <person name="Futagami T."/>
            <person name="Toyoda A."/>
            <person name="Takaki Y."/>
            <person name="Nishi S."/>
            <person name="Hori S."/>
            <person name="Arai W."/>
            <person name="Tsubouchi T."/>
            <person name="Morono Y."/>
            <person name="Uchiyama I."/>
            <person name="Ito T."/>
            <person name="Fujiyama A."/>
            <person name="Inagaki F."/>
            <person name="Takami H."/>
        </authorList>
    </citation>
    <scope>NUCLEOTIDE SEQUENCE</scope>
    <source>
        <strain evidence="1">Expedition CK06-06</strain>
    </source>
</reference>
<dbReference type="AlphaFoldDB" id="X1NR22"/>
<comment type="caution">
    <text evidence="1">The sequence shown here is derived from an EMBL/GenBank/DDBJ whole genome shotgun (WGS) entry which is preliminary data.</text>
</comment>
<name>X1NR22_9ZZZZ</name>
<accession>X1NR22</accession>
<protein>
    <submittedName>
        <fullName evidence="1">Uncharacterized protein</fullName>
    </submittedName>
</protein>
<organism evidence="1">
    <name type="scientific">marine sediment metagenome</name>
    <dbReference type="NCBI Taxonomy" id="412755"/>
    <lineage>
        <taxon>unclassified sequences</taxon>
        <taxon>metagenomes</taxon>
        <taxon>ecological metagenomes</taxon>
    </lineage>
</organism>